<dbReference type="PANTHER" id="PTHR13696">
    <property type="entry name" value="P-LOOP CONTAINING NUCLEOSIDE TRIPHOSPHATE HYDROLASE"/>
    <property type="match status" value="1"/>
</dbReference>
<gene>
    <name evidence="6" type="ORF">DFQ01_101564</name>
</gene>
<evidence type="ECO:0000256" key="2">
    <source>
        <dbReference type="ARBA" id="ARBA00049360"/>
    </source>
</evidence>
<comment type="caution">
    <text evidence="6">The sequence shown here is derived from an EMBL/GenBank/DDBJ whole genome shotgun (WGS) entry which is preliminary data.</text>
</comment>
<comment type="catalytic activity">
    <reaction evidence="2">
        <text>ATP + H2O = ADP + phosphate + H(+)</text>
        <dbReference type="Rhea" id="RHEA:13065"/>
        <dbReference type="ChEBI" id="CHEBI:15377"/>
        <dbReference type="ChEBI" id="CHEBI:15378"/>
        <dbReference type="ChEBI" id="CHEBI:30616"/>
        <dbReference type="ChEBI" id="CHEBI:43474"/>
        <dbReference type="ChEBI" id="CHEBI:456216"/>
    </reaction>
</comment>
<comment type="similarity">
    <text evidence="1">Belongs to the ParA family.</text>
</comment>
<evidence type="ECO:0000256" key="4">
    <source>
        <dbReference type="ARBA" id="ARBA00071824"/>
    </source>
</evidence>
<protein>
    <recommendedName>
        <fullName evidence="4">Sporulation initiation inhibitor protein Soj</fullName>
    </recommendedName>
</protein>
<dbReference type="PRINTS" id="PR00091">
    <property type="entry name" value="NITROGNASEII"/>
</dbReference>
<feature type="domain" description="AAA" evidence="5">
    <location>
        <begin position="38"/>
        <end position="214"/>
    </location>
</feature>
<reference evidence="6 7" key="1">
    <citation type="submission" date="2018-05" db="EMBL/GenBank/DDBJ databases">
        <title>Genomic Encyclopedia of Type Strains, Phase III (KMG-III): the genomes of soil and plant-associated and newly described type strains.</title>
        <authorList>
            <person name="Whitman W."/>
        </authorList>
    </citation>
    <scope>NUCLEOTIDE SEQUENCE [LARGE SCALE GENOMIC DNA]</scope>
    <source>
        <strain evidence="6 7">CECT 5696</strain>
    </source>
</reference>
<dbReference type="Gene3D" id="3.40.50.300">
    <property type="entry name" value="P-loop containing nucleotide triphosphate hydrolases"/>
    <property type="match status" value="1"/>
</dbReference>
<proteinExistence type="inferred from homology"/>
<dbReference type="SUPFAM" id="SSF52540">
    <property type="entry name" value="P-loop containing nucleoside triphosphate hydrolases"/>
    <property type="match status" value="1"/>
</dbReference>
<evidence type="ECO:0000313" key="6">
    <source>
        <dbReference type="EMBL" id="PWW08837.1"/>
    </source>
</evidence>
<evidence type="ECO:0000256" key="3">
    <source>
        <dbReference type="ARBA" id="ARBA00062323"/>
    </source>
</evidence>
<dbReference type="InterPro" id="IPR027417">
    <property type="entry name" value="P-loop_NTPase"/>
</dbReference>
<sequence length="293" mass="31916">MAIKLTSKRGRSLGEASLEVFSFSDESIAHTQEVNGLAKTIAITNQKGGVGKTTTSVNLGACLASLGKRVLLVDIDPQGNTTSGIGINKADVENCIYDILIDDVHPKDAICSTNVPGLNIIPATIQLAGAEIEMVSTISREVRLKKALQLVSKDYDYILIDCPPSLGLLTINSLTAADSVLIPIQCEYYALEGLSQLLNTVRLVQKHLNTSLQIEGVLLTMFDARTNLGIQVIEEVKKYFQQKVYQTIIPRNVRLSEAPSHGQAIITYDPRSKGAEVYLELAKEVIMYEQAAR</sequence>
<evidence type="ECO:0000256" key="1">
    <source>
        <dbReference type="ARBA" id="ARBA00006976"/>
    </source>
</evidence>
<accession>A0A2V2Z1V6</accession>
<dbReference type="PANTHER" id="PTHR13696:SF52">
    <property type="entry name" value="PARA FAMILY PROTEIN CT_582"/>
    <property type="match status" value="1"/>
</dbReference>
<dbReference type="InterPro" id="IPR025669">
    <property type="entry name" value="AAA_dom"/>
</dbReference>
<keyword evidence="7" id="KW-1185">Reference proteome</keyword>
<dbReference type="CDD" id="cd02042">
    <property type="entry name" value="ParAB_family"/>
    <property type="match status" value="1"/>
</dbReference>
<dbReference type="AlphaFoldDB" id="A0A2V2Z1V6"/>
<dbReference type="EMBL" id="QGTQ01000001">
    <property type="protein sequence ID" value="PWW08837.1"/>
    <property type="molecule type" value="Genomic_DNA"/>
</dbReference>
<evidence type="ECO:0000313" key="7">
    <source>
        <dbReference type="Proteomes" id="UP000246635"/>
    </source>
</evidence>
<organism evidence="6 7">
    <name type="scientific">Paenibacillus cellulosilyticus</name>
    <dbReference type="NCBI Taxonomy" id="375489"/>
    <lineage>
        <taxon>Bacteria</taxon>
        <taxon>Bacillati</taxon>
        <taxon>Bacillota</taxon>
        <taxon>Bacilli</taxon>
        <taxon>Bacillales</taxon>
        <taxon>Paenibacillaceae</taxon>
        <taxon>Paenibacillus</taxon>
    </lineage>
</organism>
<comment type="subunit">
    <text evidence="3">Dimerizes in the presence of ATP but not ADP; ATP-binding is required for double-stranded (ds)DNA-binding. Interacts with DnaA.</text>
</comment>
<dbReference type="InterPro" id="IPR050678">
    <property type="entry name" value="DNA_Partitioning_ATPase"/>
</dbReference>
<dbReference type="FunFam" id="3.40.50.300:FF:000285">
    <property type="entry name" value="Sporulation initiation inhibitor Soj"/>
    <property type="match status" value="1"/>
</dbReference>
<dbReference type="Pfam" id="PF13614">
    <property type="entry name" value="AAA_31"/>
    <property type="match status" value="1"/>
</dbReference>
<name>A0A2V2Z1V6_9BACL</name>
<dbReference type="Proteomes" id="UP000246635">
    <property type="component" value="Unassembled WGS sequence"/>
</dbReference>
<evidence type="ECO:0000259" key="5">
    <source>
        <dbReference type="Pfam" id="PF13614"/>
    </source>
</evidence>